<evidence type="ECO:0000313" key="6">
    <source>
        <dbReference type="EMBL" id="PXX78160.1"/>
    </source>
</evidence>
<dbReference type="Proteomes" id="UP000247612">
    <property type="component" value="Unassembled WGS sequence"/>
</dbReference>
<dbReference type="InterPro" id="IPR036390">
    <property type="entry name" value="WH_DNA-bd_sf"/>
</dbReference>
<comment type="caution">
    <text evidence="6">The sequence shown here is derived from an EMBL/GenBank/DDBJ whole genome shotgun (WGS) entry which is preliminary data.</text>
</comment>
<keyword evidence="1" id="KW-0805">Transcription regulation</keyword>
<evidence type="ECO:0000256" key="1">
    <source>
        <dbReference type="ARBA" id="ARBA00023015"/>
    </source>
</evidence>
<name>A0A2V2F5N0_9FIRM</name>
<keyword evidence="7" id="KW-1185">Reference proteome</keyword>
<dbReference type="RefSeq" id="WP_022936815.1">
    <property type="nucleotide sequence ID" value="NZ_BAABZA010000001.1"/>
</dbReference>
<dbReference type="PANTHER" id="PTHR44846">
    <property type="entry name" value="MANNOSYL-D-GLYCERATE TRANSPORT/METABOLISM SYSTEM REPRESSOR MNGR-RELATED"/>
    <property type="match status" value="1"/>
</dbReference>
<keyword evidence="2" id="KW-0238">DNA-binding</keyword>
<dbReference type="InterPro" id="IPR011663">
    <property type="entry name" value="UTRA"/>
</dbReference>
<dbReference type="Proteomes" id="UP001276902">
    <property type="component" value="Unassembled WGS sequence"/>
</dbReference>
<dbReference type="AlphaFoldDB" id="A0A2V2F5N0"/>
<evidence type="ECO:0000313" key="7">
    <source>
        <dbReference type="Proteomes" id="UP000247612"/>
    </source>
</evidence>
<evidence type="ECO:0000256" key="3">
    <source>
        <dbReference type="ARBA" id="ARBA00023163"/>
    </source>
</evidence>
<dbReference type="GO" id="GO:0003677">
    <property type="term" value="F:DNA binding"/>
    <property type="evidence" value="ECO:0007669"/>
    <property type="project" value="UniProtKB-KW"/>
</dbReference>
<dbReference type="Gene3D" id="3.40.1410.10">
    <property type="entry name" value="Chorismate lyase-like"/>
    <property type="match status" value="1"/>
</dbReference>
<dbReference type="PROSITE" id="PS50949">
    <property type="entry name" value="HTH_GNTR"/>
    <property type="match status" value="1"/>
</dbReference>
<evidence type="ECO:0000313" key="5">
    <source>
        <dbReference type="EMBL" id="MDY5167399.1"/>
    </source>
</evidence>
<dbReference type="InterPro" id="IPR050679">
    <property type="entry name" value="Bact_HTH_transcr_reg"/>
</dbReference>
<dbReference type="InterPro" id="IPR000524">
    <property type="entry name" value="Tscrpt_reg_HTH_GntR"/>
</dbReference>
<accession>A0A2V2F5N0</accession>
<dbReference type="CDD" id="cd07377">
    <property type="entry name" value="WHTH_GntR"/>
    <property type="match status" value="1"/>
</dbReference>
<dbReference type="SMART" id="SM00866">
    <property type="entry name" value="UTRA"/>
    <property type="match status" value="1"/>
</dbReference>
<protein>
    <submittedName>
        <fullName evidence="6">GntR family transcriptional regulator</fullName>
    </submittedName>
</protein>
<dbReference type="SMART" id="SM00345">
    <property type="entry name" value="HTH_GNTR"/>
    <property type="match status" value="1"/>
</dbReference>
<dbReference type="STRING" id="1034346.GCA_000313565_00511"/>
<dbReference type="SUPFAM" id="SSF46785">
    <property type="entry name" value="Winged helix' DNA-binding domain"/>
    <property type="match status" value="1"/>
</dbReference>
<dbReference type="Pfam" id="PF07702">
    <property type="entry name" value="UTRA"/>
    <property type="match status" value="1"/>
</dbReference>
<evidence type="ECO:0000259" key="4">
    <source>
        <dbReference type="PROSITE" id="PS50949"/>
    </source>
</evidence>
<dbReference type="InterPro" id="IPR036388">
    <property type="entry name" value="WH-like_DNA-bd_sf"/>
</dbReference>
<evidence type="ECO:0000256" key="2">
    <source>
        <dbReference type="ARBA" id="ARBA00023125"/>
    </source>
</evidence>
<dbReference type="Pfam" id="PF00392">
    <property type="entry name" value="GntR"/>
    <property type="match status" value="1"/>
</dbReference>
<dbReference type="GO" id="GO:0045892">
    <property type="term" value="P:negative regulation of DNA-templated transcription"/>
    <property type="evidence" value="ECO:0007669"/>
    <property type="project" value="TreeGrafter"/>
</dbReference>
<dbReference type="PRINTS" id="PR00035">
    <property type="entry name" value="HTHGNTR"/>
</dbReference>
<reference evidence="5" key="2">
    <citation type="submission" date="2022-03" db="EMBL/GenBank/DDBJ databases">
        <title>First case of bacteraemia caused by Dielma fastidiosa in a patient hospitalised with diverticulitis.</title>
        <authorList>
            <person name="Forman-Ankjaer B."/>
            <person name="Hvid-Jensen F."/>
            <person name="Kobel C.M."/>
            <person name="Greve T."/>
        </authorList>
    </citation>
    <scope>NUCLEOTIDE SEQUENCE</scope>
    <source>
        <strain evidence="5">AUH_DF_2021</strain>
    </source>
</reference>
<gene>
    <name evidence="6" type="ORF">DES51_10887</name>
    <name evidence="5" type="ORF">MQE39_04600</name>
</gene>
<dbReference type="FunFam" id="1.10.10.10:FF:000079">
    <property type="entry name" value="GntR family transcriptional regulator"/>
    <property type="match status" value="1"/>
</dbReference>
<dbReference type="InterPro" id="IPR028978">
    <property type="entry name" value="Chorismate_lyase_/UTRA_dom_sf"/>
</dbReference>
<feature type="domain" description="HTH gntR-type" evidence="4">
    <location>
        <begin position="8"/>
        <end position="76"/>
    </location>
</feature>
<dbReference type="SUPFAM" id="SSF64288">
    <property type="entry name" value="Chorismate lyase-like"/>
    <property type="match status" value="1"/>
</dbReference>
<keyword evidence="3" id="KW-0804">Transcription</keyword>
<dbReference type="GeneID" id="94439859"/>
<dbReference type="OrthoDB" id="457376at2"/>
<dbReference type="EMBL" id="JALDAW010000011">
    <property type="protein sequence ID" value="MDY5167399.1"/>
    <property type="molecule type" value="Genomic_DNA"/>
</dbReference>
<dbReference type="PANTHER" id="PTHR44846:SF1">
    <property type="entry name" value="MANNOSYL-D-GLYCERATE TRANSPORT_METABOLISM SYSTEM REPRESSOR MNGR-RELATED"/>
    <property type="match status" value="1"/>
</dbReference>
<dbReference type="EMBL" id="QJKH01000008">
    <property type="protein sequence ID" value="PXX78160.1"/>
    <property type="molecule type" value="Genomic_DNA"/>
</dbReference>
<dbReference type="GO" id="GO:0003700">
    <property type="term" value="F:DNA-binding transcription factor activity"/>
    <property type="evidence" value="ECO:0007669"/>
    <property type="project" value="InterPro"/>
</dbReference>
<sequence>MNSNYNKIPLYCQLAESIEEQINDGTLKKGQPIPSERDLCKQYNVSRITVRSAIDELVRQGKLEKIQGKGTFILGKSIVQNLGNVYSFSKEMEKQGKISSTKIVTREKIKAEPKIAYHLGINENDDVIYIERLRCAENVAIMVEKAYFPYQGFEFLLDLDFAKRGLYKTLEEDYHIVFNKAIETFKACELNTRECKLLSCPKKQYGLLVKRTSYSNDKIACYSTIVSKGDSFEFTIKLVS</sequence>
<reference evidence="6 7" key="1">
    <citation type="submission" date="2018-05" db="EMBL/GenBank/DDBJ databases">
        <title>Genomic Encyclopedia of Type Strains, Phase IV (KMG-IV): sequencing the most valuable type-strain genomes for metagenomic binning, comparative biology and taxonomic classification.</title>
        <authorList>
            <person name="Goeker M."/>
        </authorList>
    </citation>
    <scope>NUCLEOTIDE SEQUENCE [LARGE SCALE GENOMIC DNA]</scope>
    <source>
        <strain evidence="6 7">JC118</strain>
    </source>
</reference>
<dbReference type="Gene3D" id="1.10.10.10">
    <property type="entry name" value="Winged helix-like DNA-binding domain superfamily/Winged helix DNA-binding domain"/>
    <property type="match status" value="1"/>
</dbReference>
<organism evidence="6 7">
    <name type="scientific">Dielma fastidiosa</name>
    <dbReference type="NCBI Taxonomy" id="1034346"/>
    <lineage>
        <taxon>Bacteria</taxon>
        <taxon>Bacillati</taxon>
        <taxon>Bacillota</taxon>
        <taxon>Erysipelotrichia</taxon>
        <taxon>Erysipelotrichales</taxon>
        <taxon>Erysipelotrichaceae</taxon>
        <taxon>Dielma</taxon>
    </lineage>
</organism>
<proteinExistence type="predicted"/>